<keyword evidence="2" id="KW-0732">Signal</keyword>
<evidence type="ECO:0000313" key="4">
    <source>
        <dbReference type="Proteomes" id="UP001631957"/>
    </source>
</evidence>
<name>A0ABW9I520_9ACTN</name>
<dbReference type="Gene3D" id="2.60.40.1890">
    <property type="entry name" value="PCu(A)C copper chaperone"/>
    <property type="match status" value="1"/>
</dbReference>
<evidence type="ECO:0000256" key="2">
    <source>
        <dbReference type="SAM" id="SignalP"/>
    </source>
</evidence>
<feature type="signal peptide" evidence="2">
    <location>
        <begin position="1"/>
        <end position="23"/>
    </location>
</feature>
<feature type="chain" id="PRO_5047385742" evidence="2">
    <location>
        <begin position="24"/>
        <end position="225"/>
    </location>
</feature>
<accession>A0ABW9I520</accession>
<dbReference type="PROSITE" id="PS51257">
    <property type="entry name" value="PROKAR_LIPOPROTEIN"/>
    <property type="match status" value="1"/>
</dbReference>
<dbReference type="SUPFAM" id="SSF110087">
    <property type="entry name" value="DR1885-like metal-binding protein"/>
    <property type="match status" value="1"/>
</dbReference>
<dbReference type="Pfam" id="PF04314">
    <property type="entry name" value="PCuAC"/>
    <property type="match status" value="1"/>
</dbReference>
<dbReference type="EMBL" id="JBJVNI010000030">
    <property type="protein sequence ID" value="MFM9614961.1"/>
    <property type="molecule type" value="Genomic_DNA"/>
</dbReference>
<protein>
    <submittedName>
        <fullName evidence="3">Copper chaperone PCu(A)C</fullName>
    </submittedName>
</protein>
<dbReference type="InterPro" id="IPR007410">
    <property type="entry name" value="LpqE-like"/>
</dbReference>
<dbReference type="RefSeq" id="WP_409123793.1">
    <property type="nucleotide sequence ID" value="NZ_JBJVNI010000030.1"/>
</dbReference>
<reference evidence="3 4" key="1">
    <citation type="submission" date="2024-12" db="EMBL/GenBank/DDBJ databases">
        <title>Forecasting of Potato common scab and diversities of Pathogenic streptomyces spp. in china.</title>
        <authorList>
            <person name="Handique U."/>
            <person name="Wu J."/>
        </authorList>
    </citation>
    <scope>NUCLEOTIDE SEQUENCE [LARGE SCALE GENOMIC DNA]</scope>
    <source>
        <strain evidence="3 4">ZRIMU1530</strain>
    </source>
</reference>
<dbReference type="Proteomes" id="UP001631957">
    <property type="component" value="Unassembled WGS sequence"/>
</dbReference>
<comment type="caution">
    <text evidence="3">The sequence shown here is derived from an EMBL/GenBank/DDBJ whole genome shotgun (WGS) entry which is preliminary data.</text>
</comment>
<keyword evidence="4" id="KW-1185">Reference proteome</keyword>
<sequence length="225" mass="21924">MSSSLRRGALAASALAFSIASLAGCAAGNNSQTLEIKPDNAAVTVGVIKIQNAIVVTQPERGAEGPAAVAATVFNTSRSDQTLTGITVDGTSASAVLTPGKGDTKSKKGSLLVPAGGSIVIGGANNASAVLENPGDTVKNGNAQKITFTFSETGDVSLQAFVVPATSYFSSWGPTSVPNPSSSASASAGPSESPNPSGSPSPESSSGSSESSEGPASSESPAAGH</sequence>
<evidence type="ECO:0000256" key="1">
    <source>
        <dbReference type="SAM" id="MobiDB-lite"/>
    </source>
</evidence>
<proteinExistence type="predicted"/>
<evidence type="ECO:0000313" key="3">
    <source>
        <dbReference type="EMBL" id="MFM9614961.1"/>
    </source>
</evidence>
<gene>
    <name evidence="3" type="ORF">ACKI18_40545</name>
</gene>
<dbReference type="InterPro" id="IPR036182">
    <property type="entry name" value="PCuAC_sf"/>
</dbReference>
<feature type="region of interest" description="Disordered" evidence="1">
    <location>
        <begin position="173"/>
        <end position="225"/>
    </location>
</feature>
<organism evidence="3 4">
    <name type="scientific">Streptomyces niveiscabiei</name>
    <dbReference type="NCBI Taxonomy" id="164115"/>
    <lineage>
        <taxon>Bacteria</taxon>
        <taxon>Bacillati</taxon>
        <taxon>Actinomycetota</taxon>
        <taxon>Actinomycetes</taxon>
        <taxon>Kitasatosporales</taxon>
        <taxon>Streptomycetaceae</taxon>
        <taxon>Streptomyces</taxon>
    </lineage>
</organism>
<feature type="compositionally biased region" description="Low complexity" evidence="1">
    <location>
        <begin position="178"/>
        <end position="225"/>
    </location>
</feature>